<keyword evidence="1" id="KW-0119">Carbohydrate metabolism</keyword>
<evidence type="ECO:0000313" key="3">
    <source>
        <dbReference type="EMBL" id="NYD54443.1"/>
    </source>
</evidence>
<organism evidence="3 4">
    <name type="scientific">Microbacterium pseudoresistens</name>
    <dbReference type="NCBI Taxonomy" id="640634"/>
    <lineage>
        <taxon>Bacteria</taxon>
        <taxon>Bacillati</taxon>
        <taxon>Actinomycetota</taxon>
        <taxon>Actinomycetes</taxon>
        <taxon>Micrococcales</taxon>
        <taxon>Microbacteriaceae</taxon>
        <taxon>Microbacterium</taxon>
    </lineage>
</organism>
<keyword evidence="4" id="KW-1185">Reference proteome</keyword>
<feature type="domain" description="Xylose isomerase-like TIM barrel" evidence="2">
    <location>
        <begin position="22"/>
        <end position="161"/>
    </location>
</feature>
<dbReference type="SUPFAM" id="SSF51658">
    <property type="entry name" value="Xylose isomerase-like"/>
    <property type="match status" value="1"/>
</dbReference>
<evidence type="ECO:0000313" key="4">
    <source>
        <dbReference type="Proteomes" id="UP000552045"/>
    </source>
</evidence>
<dbReference type="Proteomes" id="UP000552045">
    <property type="component" value="Unassembled WGS sequence"/>
</dbReference>
<dbReference type="Gene3D" id="3.20.20.150">
    <property type="entry name" value="Divalent-metal-dependent TIM barrel enzymes"/>
    <property type="match status" value="1"/>
</dbReference>
<dbReference type="InterPro" id="IPR013022">
    <property type="entry name" value="Xyl_isomerase-like_TIM-brl"/>
</dbReference>
<evidence type="ECO:0000256" key="1">
    <source>
        <dbReference type="ARBA" id="ARBA00023277"/>
    </source>
</evidence>
<evidence type="ECO:0000259" key="2">
    <source>
        <dbReference type="Pfam" id="PF01261"/>
    </source>
</evidence>
<dbReference type="AlphaFoldDB" id="A0A7Y9JND5"/>
<dbReference type="RefSeq" id="WP_218844495.1">
    <property type="nucleotide sequence ID" value="NZ_BAABLC010000001.1"/>
</dbReference>
<name>A0A7Y9JND5_9MICO</name>
<reference evidence="3 4" key="1">
    <citation type="submission" date="2020-07" db="EMBL/GenBank/DDBJ databases">
        <title>Sequencing the genomes of 1000 actinobacteria strains.</title>
        <authorList>
            <person name="Klenk H.-P."/>
        </authorList>
    </citation>
    <scope>NUCLEOTIDE SEQUENCE [LARGE SCALE GENOMIC DNA]</scope>
    <source>
        <strain evidence="3 4">DSM 22185</strain>
    </source>
</reference>
<proteinExistence type="predicted"/>
<gene>
    <name evidence="3" type="ORF">BKA02_001498</name>
</gene>
<accession>A0A7Y9JND5</accession>
<dbReference type="EMBL" id="JACCBH010000001">
    <property type="protein sequence ID" value="NYD54443.1"/>
    <property type="molecule type" value="Genomic_DNA"/>
</dbReference>
<sequence length="258" mass="26850">MIIRSGLCSVTFRALEPAHIAALAAESGLAAIEWAGDAHVPPGDLDHAAEVGRITADAGIAVASYGSYFRAGAGEEIAPWLDAAEALGADRVRVWAGSVGSAEATPEERAQVASRVADAALAAAERGLTLALEYHGGTLADTPQATLRLLAEVDHPALTSYWQPTVGAPDAVARDEFAAVAGQVSAIHAFSWWPDDERHPLQTRESLWTAVLAHAAALPAPPRDVLLEFIPDDDPALLPREAAALRRMLAGAGAGQIV</sequence>
<dbReference type="PANTHER" id="PTHR12110:SF41">
    <property type="entry name" value="INOSOSE DEHYDRATASE"/>
    <property type="match status" value="1"/>
</dbReference>
<dbReference type="PANTHER" id="PTHR12110">
    <property type="entry name" value="HYDROXYPYRUVATE ISOMERASE"/>
    <property type="match status" value="1"/>
</dbReference>
<protein>
    <recommendedName>
        <fullName evidence="2">Xylose isomerase-like TIM barrel domain-containing protein</fullName>
    </recommendedName>
</protein>
<dbReference type="InterPro" id="IPR036237">
    <property type="entry name" value="Xyl_isomerase-like_sf"/>
</dbReference>
<comment type="caution">
    <text evidence="3">The sequence shown here is derived from an EMBL/GenBank/DDBJ whole genome shotgun (WGS) entry which is preliminary data.</text>
</comment>
<dbReference type="Pfam" id="PF01261">
    <property type="entry name" value="AP_endonuc_2"/>
    <property type="match status" value="1"/>
</dbReference>
<dbReference type="InterPro" id="IPR050312">
    <property type="entry name" value="IolE/XylAMocC-like"/>
</dbReference>